<dbReference type="Proteomes" id="UP000515708">
    <property type="component" value="Chromosome"/>
</dbReference>
<dbReference type="RefSeq" id="WP_182252822.1">
    <property type="nucleotide sequence ID" value="NZ_CP043732.1"/>
</dbReference>
<organism evidence="1 2">
    <name type="scientific">Microbacterium esteraromaticum</name>
    <dbReference type="NCBI Taxonomy" id="57043"/>
    <lineage>
        <taxon>Bacteria</taxon>
        <taxon>Bacillati</taxon>
        <taxon>Actinomycetota</taxon>
        <taxon>Actinomycetes</taxon>
        <taxon>Micrococcales</taxon>
        <taxon>Microbacteriaceae</taxon>
        <taxon>Microbacterium</taxon>
    </lineage>
</organism>
<dbReference type="EMBL" id="CP043732">
    <property type="protein sequence ID" value="QMU97820.1"/>
    <property type="molecule type" value="Genomic_DNA"/>
</dbReference>
<gene>
    <name evidence="1" type="ORF">FVO59_11840</name>
</gene>
<sequence length="92" mass="10550">MNIDVLAQMDDEAFDDAVMQAFKRRDDFPEWWRAVLHPDLIDDTEESLRRTLGRAEGQAADPSRYPQAASFVLKLRRNALPEVALARACMED</sequence>
<name>A0A7D8AA18_9MICO</name>
<dbReference type="AlphaFoldDB" id="A0A7D8AA18"/>
<evidence type="ECO:0000313" key="2">
    <source>
        <dbReference type="Proteomes" id="UP000515708"/>
    </source>
</evidence>
<accession>A0A7D8AA18</accession>
<evidence type="ECO:0000313" key="1">
    <source>
        <dbReference type="EMBL" id="QMU97820.1"/>
    </source>
</evidence>
<reference evidence="1 2" key="1">
    <citation type="journal article" date="2020" name="Front. Microbiol.">
        <title>Design of Bacterial Strain-Specific qPCR Assays Using NGS Data and Publicly Available Resources and Its Application to Track Biocontrol Strains.</title>
        <authorList>
            <person name="Hernandez I."/>
            <person name="Sant C."/>
            <person name="Martinez R."/>
            <person name="Fernandez C."/>
        </authorList>
    </citation>
    <scope>NUCLEOTIDE SEQUENCE [LARGE SCALE GENOMIC DNA]</scope>
    <source>
        <strain evidence="1 2">B24</strain>
    </source>
</reference>
<protein>
    <submittedName>
        <fullName evidence="1">Uncharacterized protein</fullName>
    </submittedName>
</protein>
<proteinExistence type="predicted"/>